<proteinExistence type="predicted"/>
<name>A0A8B8ML57_ABRPR</name>
<keyword evidence="2" id="KW-1185">Reference proteome</keyword>
<dbReference type="Pfam" id="PF08284">
    <property type="entry name" value="RVP_2"/>
    <property type="match status" value="1"/>
</dbReference>
<dbReference type="KEGG" id="aprc:113874306"/>
<accession>A0A8B8ML57</accession>
<dbReference type="GeneID" id="113874306"/>
<dbReference type="Proteomes" id="UP000694853">
    <property type="component" value="Unplaced"/>
</dbReference>
<feature type="compositionally biased region" description="Polar residues" evidence="1">
    <location>
        <begin position="73"/>
        <end position="97"/>
    </location>
</feature>
<reference evidence="2" key="1">
    <citation type="journal article" date="2019" name="Toxins">
        <title>Detection of Abrin-Like and Prepropulchellin-Like Toxin Genes and Transcripts Using Whole Genome Sequencing and Full-Length Transcript Sequencing of Abrus precatorius.</title>
        <authorList>
            <person name="Hovde B.T."/>
            <person name="Daligault H.E."/>
            <person name="Hanschen E.R."/>
            <person name="Kunde Y.A."/>
            <person name="Johnson M.B."/>
            <person name="Starkenburg S.R."/>
            <person name="Johnson S.L."/>
        </authorList>
    </citation>
    <scope>NUCLEOTIDE SEQUENCE [LARGE SCALE GENOMIC DNA]</scope>
</reference>
<dbReference type="RefSeq" id="XP_027368342.1">
    <property type="nucleotide sequence ID" value="XM_027512541.1"/>
</dbReference>
<reference evidence="3" key="2">
    <citation type="submission" date="2025-08" db="UniProtKB">
        <authorList>
            <consortium name="RefSeq"/>
        </authorList>
    </citation>
    <scope>IDENTIFICATION</scope>
    <source>
        <tissue evidence="3">Young leaves</tissue>
    </source>
</reference>
<feature type="region of interest" description="Disordered" evidence="1">
    <location>
        <begin position="49"/>
        <end position="103"/>
    </location>
</feature>
<dbReference type="PANTHER" id="PTHR15503:SF45">
    <property type="entry name" value="RNA-DIRECTED DNA POLYMERASE HOMOLOG"/>
    <property type="match status" value="1"/>
</dbReference>
<dbReference type="CDD" id="cd00303">
    <property type="entry name" value="retropepsin_like"/>
    <property type="match status" value="1"/>
</dbReference>
<dbReference type="AlphaFoldDB" id="A0A8B8ML57"/>
<gene>
    <name evidence="3" type="primary">LOC113874306</name>
</gene>
<dbReference type="PANTHER" id="PTHR15503">
    <property type="entry name" value="LDOC1 RELATED"/>
    <property type="match status" value="1"/>
</dbReference>
<dbReference type="Gene3D" id="2.40.70.10">
    <property type="entry name" value="Acid Proteases"/>
    <property type="match status" value="1"/>
</dbReference>
<dbReference type="SUPFAM" id="SSF50630">
    <property type="entry name" value="Acid proteases"/>
    <property type="match status" value="1"/>
</dbReference>
<sequence length="332" mass="37065">MRRRGRPCAQFEHELRLDIRVAVSVFELTDLLTLISKCRIFEANAKGKTVDTKGSGSMKQDRRPPRFLKGPYSGSSNSQYRGSLSQERSNESASGSDSFKGPIKCFRRSSASTNQWPESRGSTGLSARPCIGPKPCIPMRVFAMSGVEASQSEELIEGKCVIKGRLLDVLYDLGAMHSFVSVKCVKSLGLYVIELLCNVVVTTPRSKPVATSWVCLGCFIMVHGREFEMDLICLSLSQLDVILGMDWLAANHVLLDCREKTLIFNALMTEIPRLLSQGAWENTVSTKAFMVMFSLEAESGMEPEYIPVVRDFLEVLLKDVSELLPKRDRIRH</sequence>
<dbReference type="InterPro" id="IPR021109">
    <property type="entry name" value="Peptidase_aspartic_dom_sf"/>
</dbReference>
<evidence type="ECO:0000313" key="2">
    <source>
        <dbReference type="Proteomes" id="UP000694853"/>
    </source>
</evidence>
<dbReference type="OrthoDB" id="1436782at2759"/>
<evidence type="ECO:0000256" key="1">
    <source>
        <dbReference type="SAM" id="MobiDB-lite"/>
    </source>
</evidence>
<organism evidence="2 3">
    <name type="scientific">Abrus precatorius</name>
    <name type="common">Indian licorice</name>
    <name type="synonym">Glycine abrus</name>
    <dbReference type="NCBI Taxonomy" id="3816"/>
    <lineage>
        <taxon>Eukaryota</taxon>
        <taxon>Viridiplantae</taxon>
        <taxon>Streptophyta</taxon>
        <taxon>Embryophyta</taxon>
        <taxon>Tracheophyta</taxon>
        <taxon>Spermatophyta</taxon>
        <taxon>Magnoliopsida</taxon>
        <taxon>eudicotyledons</taxon>
        <taxon>Gunneridae</taxon>
        <taxon>Pentapetalae</taxon>
        <taxon>rosids</taxon>
        <taxon>fabids</taxon>
        <taxon>Fabales</taxon>
        <taxon>Fabaceae</taxon>
        <taxon>Papilionoideae</taxon>
        <taxon>50 kb inversion clade</taxon>
        <taxon>NPAAA clade</taxon>
        <taxon>indigoferoid/millettioid clade</taxon>
        <taxon>Abreae</taxon>
        <taxon>Abrus</taxon>
    </lineage>
</organism>
<dbReference type="InterPro" id="IPR032567">
    <property type="entry name" value="RTL1-rel"/>
</dbReference>
<protein>
    <submittedName>
        <fullName evidence="3">Uncharacterized protein LOC113874306</fullName>
    </submittedName>
</protein>
<evidence type="ECO:0000313" key="3">
    <source>
        <dbReference type="RefSeq" id="XP_027368342.1"/>
    </source>
</evidence>